<evidence type="ECO:0000256" key="6">
    <source>
        <dbReference type="ARBA" id="ARBA00022801"/>
    </source>
</evidence>
<dbReference type="Proteomes" id="UP000252519">
    <property type="component" value="Unassembled WGS sequence"/>
</dbReference>
<dbReference type="PROSITE" id="PS00141">
    <property type="entry name" value="ASP_PROTEASE"/>
    <property type="match status" value="1"/>
</dbReference>
<feature type="region of interest" description="Disordered" evidence="8">
    <location>
        <begin position="1141"/>
        <end position="1184"/>
    </location>
</feature>
<feature type="region of interest" description="Disordered" evidence="8">
    <location>
        <begin position="1028"/>
        <end position="1059"/>
    </location>
</feature>
<evidence type="ECO:0000256" key="7">
    <source>
        <dbReference type="ARBA" id="ARBA00022918"/>
    </source>
</evidence>
<feature type="compositionally biased region" description="Low complexity" evidence="8">
    <location>
        <begin position="1141"/>
        <end position="1180"/>
    </location>
</feature>
<evidence type="ECO:0000313" key="11">
    <source>
        <dbReference type="EMBL" id="RCN50726.1"/>
    </source>
</evidence>
<dbReference type="STRING" id="29170.A0A368H298"/>
<dbReference type="InterPro" id="IPR050951">
    <property type="entry name" value="Retrovirus_Pol_polyprotein"/>
</dbReference>
<comment type="caution">
    <text evidence="11">The sequence shown here is derived from an EMBL/GenBank/DDBJ whole genome shotgun (WGS) entry which is preliminary data.</text>
</comment>
<accession>A0A368H298</accession>
<dbReference type="SUPFAM" id="SSF53098">
    <property type="entry name" value="Ribonuclease H-like"/>
    <property type="match status" value="1"/>
</dbReference>
<dbReference type="InterPro" id="IPR001584">
    <property type="entry name" value="Integrase_cat-core"/>
</dbReference>
<keyword evidence="12" id="KW-1185">Reference proteome</keyword>
<keyword evidence="7" id="KW-0695">RNA-directed DNA polymerase</keyword>
<dbReference type="GO" id="GO:0004519">
    <property type="term" value="F:endonuclease activity"/>
    <property type="evidence" value="ECO:0007669"/>
    <property type="project" value="UniProtKB-KW"/>
</dbReference>
<name>A0A368H298_ANCCA</name>
<dbReference type="Gene3D" id="3.30.420.10">
    <property type="entry name" value="Ribonuclease H-like superfamily/Ribonuclease H"/>
    <property type="match status" value="1"/>
</dbReference>
<dbReference type="Gene3D" id="1.10.340.70">
    <property type="match status" value="1"/>
</dbReference>
<dbReference type="Pfam" id="PF17921">
    <property type="entry name" value="Integrase_H2C2"/>
    <property type="match status" value="1"/>
</dbReference>
<dbReference type="InterPro" id="IPR041588">
    <property type="entry name" value="Integrase_H2C2"/>
</dbReference>
<evidence type="ECO:0000256" key="4">
    <source>
        <dbReference type="ARBA" id="ARBA00022722"/>
    </source>
</evidence>
<keyword evidence="5" id="KW-0255">Endonuclease</keyword>
<feature type="compositionally biased region" description="Polar residues" evidence="8">
    <location>
        <begin position="223"/>
        <end position="249"/>
    </location>
</feature>
<dbReference type="EMBL" id="JOJR01000020">
    <property type="protein sequence ID" value="RCN50726.1"/>
    <property type="molecule type" value="Genomic_DNA"/>
</dbReference>
<dbReference type="GO" id="GO:0003676">
    <property type="term" value="F:nucleic acid binding"/>
    <property type="evidence" value="ECO:0007669"/>
    <property type="project" value="InterPro"/>
</dbReference>
<feature type="domain" description="Integrase catalytic" evidence="10">
    <location>
        <begin position="1751"/>
        <end position="1910"/>
    </location>
</feature>
<feature type="region of interest" description="Disordered" evidence="8">
    <location>
        <begin position="2015"/>
        <end position="2034"/>
    </location>
</feature>
<dbReference type="PANTHER" id="PTHR37984:SF5">
    <property type="entry name" value="PROTEIN NYNRIN-LIKE"/>
    <property type="match status" value="1"/>
</dbReference>
<dbReference type="GO" id="GO:0004190">
    <property type="term" value="F:aspartic-type endopeptidase activity"/>
    <property type="evidence" value="ECO:0007669"/>
    <property type="project" value="InterPro"/>
</dbReference>
<dbReference type="InterPro" id="IPR001969">
    <property type="entry name" value="Aspartic_peptidase_AS"/>
</dbReference>
<feature type="compositionally biased region" description="Basic and acidic residues" evidence="8">
    <location>
        <begin position="194"/>
        <end position="218"/>
    </location>
</feature>
<dbReference type="PROSITE" id="PS50994">
    <property type="entry name" value="INTEGRASE"/>
    <property type="match status" value="1"/>
</dbReference>
<keyword evidence="2" id="KW-0808">Transferase</keyword>
<dbReference type="GO" id="GO:0015074">
    <property type="term" value="P:DNA integration"/>
    <property type="evidence" value="ECO:0007669"/>
    <property type="project" value="InterPro"/>
</dbReference>
<evidence type="ECO:0000256" key="5">
    <source>
        <dbReference type="ARBA" id="ARBA00022759"/>
    </source>
</evidence>
<dbReference type="GO" id="GO:0006508">
    <property type="term" value="P:proteolysis"/>
    <property type="evidence" value="ECO:0007669"/>
    <property type="project" value="InterPro"/>
</dbReference>
<keyword evidence="3" id="KW-0548">Nucleotidyltransferase</keyword>
<feature type="transmembrane region" description="Helical" evidence="9">
    <location>
        <begin position="1464"/>
        <end position="1489"/>
    </location>
</feature>
<organism evidence="11 12">
    <name type="scientific">Ancylostoma caninum</name>
    <name type="common">Dog hookworm</name>
    <dbReference type="NCBI Taxonomy" id="29170"/>
    <lineage>
        <taxon>Eukaryota</taxon>
        <taxon>Metazoa</taxon>
        <taxon>Ecdysozoa</taxon>
        <taxon>Nematoda</taxon>
        <taxon>Chromadorea</taxon>
        <taxon>Rhabditida</taxon>
        <taxon>Rhabditina</taxon>
        <taxon>Rhabditomorpha</taxon>
        <taxon>Strongyloidea</taxon>
        <taxon>Ancylostomatidae</taxon>
        <taxon>Ancylostomatinae</taxon>
        <taxon>Ancylostoma</taxon>
    </lineage>
</organism>
<evidence type="ECO:0000256" key="8">
    <source>
        <dbReference type="SAM" id="MobiDB-lite"/>
    </source>
</evidence>
<feature type="region of interest" description="Disordered" evidence="8">
    <location>
        <begin position="181"/>
        <end position="252"/>
    </location>
</feature>
<sequence>METLEFLLYILRYLADDVPPEPEEATQEWKMAQQENLAVIPPELSGIRKFAKIFRLSTLIEKLAKKRLDDLNITSLRYWVQQIFEAATIVYNGSCGKIVQDHLQHRVRNDVDAATCRFPCRYCSIRWHTMVEHLDERFGATLHHPHAPLLDFSAKRSWSNMMAIEQVWVVMPHLPRMIENPQIPPVKRKLPSSNKDRNTPSDREKRRQQREEARERRLVRPTAEQSPQSVVEKSELSRTTSMSEGSSANIPELGQSIDHNQIYLACKMLGNRIDKFSGAGEKTFEEFLEEYTDLIQRFSIPHSVAKSFLPLYLTGGAKLRLQQIEDHEKLPWKELVTELAKRFKSQALLSNLRDELHNIVQGKDSVGEFAKKVFSKTKIAFQGQGDRVVSRMAIDFFVKGLNPEIRKAIRRLPDTEDFEVVVCNAEKESRILEQERREDRDTIQTINALIADEKLSRLEQQLSGMKVTAPRPHMPMIPPRMGNRFRQPNPGRFRNLNFNTNQKPFGGQPTANPLRRFNSNSFRNRPFWNKPRSRFVPRPRTFCNCPAACHQPNMSCTNWHNRPQQQQPGPSSSTCANTSFSGTHLLCLATLVFTLLIPLTSAQHQICGINPYSNVFSLPEALDCTVSQDTAMIRTTIQLFTQQPNPLLLKATKCYRDVLEVSVSNFLYIRTTRTVLNRFRISIPKELCQSARVTGKVHDHTLTTISAGLQMTDEVEDENVSVPLWGTGKYLRSIYSMETGQIASFDGRSVTSSLGNLENCTLSDGSCQTGNHTIIWEPISVRPTCRYALAGTYEALVTLSHIVLPHPDLVFQFSNDYLLHQQLTEHCFLGNDYLTTSNHVITFPYIPPDLMIHDYILRMAHRRRMKRATRYLTDRYGRTSRFELISPEPVPIIRRLFGIDAMDQLPPFRTRPIVRRRILLDMERWNVTNNDFARRARFYKIDDPRLVVLRTIRYAEYRTKQLLRFRKLGERRPLNYAERNIKRDLELGISPVFDEYLDAEFGKVPFNVPGSLKPGWDLQVPYFEKKTAATTTTSSSTSTTSTTTPARATPQPTTPQTTTLLPTISRTRDTSPTTSSITSAATMTTPLFIPSTSIIPRPTPVDRPWTKLASLQEELTVPPIPPWMTKTTEKTTIMIRTSPTTTTKEMTTATTTTIPVSSQQSPSPITTTMRTTTTPTRTTMGAPSYTQTYRPMVWPPLPLASITSAGTTTSTREKRITAATTTPVAPDFSATTKMPVRSSITENIYPHDYSTRRQFNNICVRHFLGVQRLYALSAADPTWAARVLLGRTDVAAIRTSGELLVTKCRQVTPTHVYTNHTINGTCYSLTPVTIDNDLWFIVPGTQDLTQTSSTVPCPYLPIPQPTMIQKLLPPNNILNDHLRPFLFDAPPLFYRPSNHFISKMGLHIEAIQQEQANLAMRLQKRGIIEDAITQIRNTSSSVGQSLRSLYDSTSQKLTEGVNEIKWSIIYLVLWISVPTFIILTCIAFCVIYVKLYCVRTTTSTAASTLFNIARYFAPKRRNKRKRAVNVLLTELQPDPDREEQLFVPRIYVLHTNNASLPYLNVLIGDNAITALLDSGATISYMRNSTIVYRPGKRNIVCDTLSRHLPPATNAITSLQPDNLDLEKIRTEQNQCAWMTQYKEALKQGEDLPELLDYILINDLLYRLPPRLHQDPQLVIPEDSPIRNDIISTAHQSQMGTAHLGVTKTRAAVAKVVIWNNMAKDIMQFVTSCRQCQSRKDPSTYRLREPLQRFEITTKPWQRIHSDVIGPLPLTLDGNKYIIIFIDSFSKFIVAEPLPDQKANTTSQTFINRFVARFGLPEMLVTDQGANYMSDTFRSLLRNLHITHRTSTPYHHESNGQVERANRTLQEQIAIATDQHHDQWDNVLPLIVHAYNSAESASTKYSPHFLVHGSEPTNIFQLALRLPTKKFADEDDYVSHLTNILKTIYSNTCANLIATQEQQKRQYDLRKRVKKANYQIGQQVWIRKDGSNKITTRFEGPFKILDVNYPNITFKDGRRERSVHINRTKPYQEKEDDNH</sequence>
<dbReference type="PANTHER" id="PTHR37984">
    <property type="entry name" value="PROTEIN CBG26694"/>
    <property type="match status" value="1"/>
</dbReference>
<dbReference type="Pfam" id="PF00665">
    <property type="entry name" value="rve"/>
    <property type="match status" value="1"/>
</dbReference>
<keyword evidence="4" id="KW-0540">Nuclease</keyword>
<protein>
    <recommendedName>
        <fullName evidence="1">RNA-directed DNA polymerase</fullName>
        <ecNumber evidence="1">2.7.7.49</ecNumber>
    </recommendedName>
</protein>
<dbReference type="EC" id="2.7.7.49" evidence="1"/>
<dbReference type="InterPro" id="IPR036397">
    <property type="entry name" value="RNaseH_sf"/>
</dbReference>
<evidence type="ECO:0000259" key="10">
    <source>
        <dbReference type="PROSITE" id="PS50994"/>
    </source>
</evidence>
<evidence type="ECO:0000256" key="3">
    <source>
        <dbReference type="ARBA" id="ARBA00022695"/>
    </source>
</evidence>
<evidence type="ECO:0000256" key="2">
    <source>
        <dbReference type="ARBA" id="ARBA00022679"/>
    </source>
</evidence>
<keyword evidence="9" id="KW-0812">Transmembrane</keyword>
<keyword evidence="9" id="KW-0472">Membrane</keyword>
<dbReference type="InterPro" id="IPR012337">
    <property type="entry name" value="RNaseH-like_sf"/>
</dbReference>
<gene>
    <name evidence="11" type="ORF">ANCCAN_03111</name>
</gene>
<evidence type="ECO:0000256" key="9">
    <source>
        <dbReference type="SAM" id="Phobius"/>
    </source>
</evidence>
<dbReference type="OrthoDB" id="5845629at2759"/>
<keyword evidence="6" id="KW-0378">Hydrolase</keyword>
<evidence type="ECO:0000313" key="12">
    <source>
        <dbReference type="Proteomes" id="UP000252519"/>
    </source>
</evidence>
<evidence type="ECO:0000256" key="1">
    <source>
        <dbReference type="ARBA" id="ARBA00012493"/>
    </source>
</evidence>
<reference evidence="11 12" key="1">
    <citation type="submission" date="2014-10" db="EMBL/GenBank/DDBJ databases">
        <title>Draft genome of the hookworm Ancylostoma caninum.</title>
        <authorList>
            <person name="Mitreva M."/>
        </authorList>
    </citation>
    <scope>NUCLEOTIDE SEQUENCE [LARGE SCALE GENOMIC DNA]</scope>
    <source>
        <strain evidence="11 12">Baltimore</strain>
    </source>
</reference>
<proteinExistence type="predicted"/>
<dbReference type="GO" id="GO:0003964">
    <property type="term" value="F:RNA-directed DNA polymerase activity"/>
    <property type="evidence" value="ECO:0007669"/>
    <property type="project" value="UniProtKB-KW"/>
</dbReference>
<feature type="compositionally biased region" description="Basic and acidic residues" evidence="8">
    <location>
        <begin position="2025"/>
        <end position="2034"/>
    </location>
</feature>
<keyword evidence="9" id="KW-1133">Transmembrane helix</keyword>
<dbReference type="FunFam" id="3.30.420.10:FF:000032">
    <property type="entry name" value="Retrovirus-related Pol polyprotein from transposon 297-like Protein"/>
    <property type="match status" value="1"/>
</dbReference>